<protein>
    <submittedName>
        <fullName evidence="1">Uncharacterized protein</fullName>
    </submittedName>
</protein>
<evidence type="ECO:0000313" key="1">
    <source>
        <dbReference type="EMBL" id="KAK7361127.1"/>
    </source>
</evidence>
<reference evidence="1 2" key="1">
    <citation type="submission" date="2024-01" db="EMBL/GenBank/DDBJ databases">
        <title>The genomes of 5 underutilized Papilionoideae crops provide insights into root nodulation and disease resistanc.</title>
        <authorList>
            <person name="Jiang F."/>
        </authorList>
    </citation>
    <scope>NUCLEOTIDE SEQUENCE [LARGE SCALE GENOMIC DNA]</scope>
    <source>
        <strain evidence="1">LVBAO_FW01</strain>
        <tissue evidence="1">Leaves</tissue>
    </source>
</reference>
<gene>
    <name evidence="1" type="ORF">VNO77_03170</name>
</gene>
<name>A0AAN9R6K5_CANGL</name>
<dbReference type="Proteomes" id="UP001367508">
    <property type="component" value="Unassembled WGS sequence"/>
</dbReference>
<keyword evidence="2" id="KW-1185">Reference proteome</keyword>
<dbReference type="AlphaFoldDB" id="A0AAN9R6K5"/>
<sequence length="84" mass="9489">MNGRSQLDNGPQNSFVTSQDFTGMGRFEAYLWNETRPIYLQLGVRSLAATQPCHFKSKPGQNQINLGHPYPYNVIPKTGQSFLK</sequence>
<accession>A0AAN9R6K5</accession>
<dbReference type="EMBL" id="JAYMYQ010000001">
    <property type="protein sequence ID" value="KAK7361127.1"/>
    <property type="molecule type" value="Genomic_DNA"/>
</dbReference>
<comment type="caution">
    <text evidence="1">The sequence shown here is derived from an EMBL/GenBank/DDBJ whole genome shotgun (WGS) entry which is preliminary data.</text>
</comment>
<proteinExistence type="predicted"/>
<evidence type="ECO:0000313" key="2">
    <source>
        <dbReference type="Proteomes" id="UP001367508"/>
    </source>
</evidence>
<organism evidence="1 2">
    <name type="scientific">Canavalia gladiata</name>
    <name type="common">Sword bean</name>
    <name type="synonym">Dolichos gladiatus</name>
    <dbReference type="NCBI Taxonomy" id="3824"/>
    <lineage>
        <taxon>Eukaryota</taxon>
        <taxon>Viridiplantae</taxon>
        <taxon>Streptophyta</taxon>
        <taxon>Embryophyta</taxon>
        <taxon>Tracheophyta</taxon>
        <taxon>Spermatophyta</taxon>
        <taxon>Magnoliopsida</taxon>
        <taxon>eudicotyledons</taxon>
        <taxon>Gunneridae</taxon>
        <taxon>Pentapetalae</taxon>
        <taxon>rosids</taxon>
        <taxon>fabids</taxon>
        <taxon>Fabales</taxon>
        <taxon>Fabaceae</taxon>
        <taxon>Papilionoideae</taxon>
        <taxon>50 kb inversion clade</taxon>
        <taxon>NPAAA clade</taxon>
        <taxon>indigoferoid/millettioid clade</taxon>
        <taxon>Phaseoleae</taxon>
        <taxon>Canavalia</taxon>
    </lineage>
</organism>